<evidence type="ECO:0000256" key="3">
    <source>
        <dbReference type="ARBA" id="ARBA00022692"/>
    </source>
</evidence>
<evidence type="ECO:0000313" key="10">
    <source>
        <dbReference type="EMBL" id="KHJ97313.1"/>
    </source>
</evidence>
<dbReference type="InterPro" id="IPR029787">
    <property type="entry name" value="Nucleotide_cyclase"/>
</dbReference>
<evidence type="ECO:0000256" key="7">
    <source>
        <dbReference type="ARBA" id="ARBA00023180"/>
    </source>
</evidence>
<evidence type="ECO:0000256" key="6">
    <source>
        <dbReference type="ARBA" id="ARBA00023136"/>
    </source>
</evidence>
<keyword evidence="4" id="KW-0547">Nucleotide-binding</keyword>
<proteinExistence type="predicted"/>
<evidence type="ECO:0000256" key="4">
    <source>
        <dbReference type="ARBA" id="ARBA00022741"/>
    </source>
</evidence>
<keyword evidence="3" id="KW-0812">Transmembrane</keyword>
<dbReference type="OrthoDB" id="60033at2759"/>
<dbReference type="InterPro" id="IPR050401">
    <property type="entry name" value="Cyclic_nucleotide_synthase"/>
</dbReference>
<dbReference type="Pfam" id="PF00211">
    <property type="entry name" value="Guanylate_cyc"/>
    <property type="match status" value="1"/>
</dbReference>
<dbReference type="Proteomes" id="UP000053660">
    <property type="component" value="Unassembled WGS sequence"/>
</dbReference>
<dbReference type="PROSITE" id="PS50125">
    <property type="entry name" value="GUANYLATE_CYCLASE_2"/>
    <property type="match status" value="1"/>
</dbReference>
<keyword evidence="5" id="KW-1133">Transmembrane helix</keyword>
<evidence type="ECO:0000256" key="5">
    <source>
        <dbReference type="ARBA" id="ARBA00022989"/>
    </source>
</evidence>
<keyword evidence="11" id="KW-1185">Reference proteome</keyword>
<dbReference type="GO" id="GO:0004383">
    <property type="term" value="F:guanylate cyclase activity"/>
    <property type="evidence" value="ECO:0007669"/>
    <property type="project" value="UniProtKB-EC"/>
</dbReference>
<evidence type="ECO:0000313" key="11">
    <source>
        <dbReference type="Proteomes" id="UP000053660"/>
    </source>
</evidence>
<feature type="domain" description="Guanylate cyclase" evidence="9">
    <location>
        <begin position="103"/>
        <end position="125"/>
    </location>
</feature>
<name>A0A0B1TID0_OESDE</name>
<comment type="subcellular location">
    <subcellularLocation>
        <location evidence="2">Membrane</location>
    </subcellularLocation>
</comment>
<dbReference type="GO" id="GO:0005886">
    <property type="term" value="C:plasma membrane"/>
    <property type="evidence" value="ECO:0007669"/>
    <property type="project" value="TreeGrafter"/>
</dbReference>
<gene>
    <name evidence="10" type="ORF">OESDEN_02711</name>
</gene>
<dbReference type="SUPFAM" id="SSF55073">
    <property type="entry name" value="Nucleotide cyclase"/>
    <property type="match status" value="1"/>
</dbReference>
<dbReference type="GO" id="GO:0000166">
    <property type="term" value="F:nucleotide binding"/>
    <property type="evidence" value="ECO:0007669"/>
    <property type="project" value="UniProtKB-KW"/>
</dbReference>
<dbReference type="GO" id="GO:0004016">
    <property type="term" value="F:adenylate cyclase activity"/>
    <property type="evidence" value="ECO:0007669"/>
    <property type="project" value="TreeGrafter"/>
</dbReference>
<dbReference type="GO" id="GO:0035556">
    <property type="term" value="P:intracellular signal transduction"/>
    <property type="evidence" value="ECO:0007669"/>
    <property type="project" value="InterPro"/>
</dbReference>
<dbReference type="GO" id="GO:0007168">
    <property type="term" value="P:receptor guanylyl cyclase signaling pathway"/>
    <property type="evidence" value="ECO:0007669"/>
    <property type="project" value="TreeGrafter"/>
</dbReference>
<evidence type="ECO:0000256" key="8">
    <source>
        <dbReference type="ARBA" id="ARBA00023239"/>
    </source>
</evidence>
<dbReference type="AlphaFoldDB" id="A0A0B1TID0"/>
<evidence type="ECO:0000256" key="1">
    <source>
        <dbReference type="ARBA" id="ARBA00001436"/>
    </source>
</evidence>
<organism evidence="10 11">
    <name type="scientific">Oesophagostomum dentatum</name>
    <name type="common">Nodular worm</name>
    <dbReference type="NCBI Taxonomy" id="61180"/>
    <lineage>
        <taxon>Eukaryota</taxon>
        <taxon>Metazoa</taxon>
        <taxon>Ecdysozoa</taxon>
        <taxon>Nematoda</taxon>
        <taxon>Chromadorea</taxon>
        <taxon>Rhabditida</taxon>
        <taxon>Rhabditina</taxon>
        <taxon>Rhabditomorpha</taxon>
        <taxon>Strongyloidea</taxon>
        <taxon>Strongylidae</taxon>
        <taxon>Oesophagostomum</taxon>
    </lineage>
</organism>
<evidence type="ECO:0000256" key="2">
    <source>
        <dbReference type="ARBA" id="ARBA00004370"/>
    </source>
</evidence>
<keyword evidence="6" id="KW-0472">Membrane</keyword>
<dbReference type="Gene3D" id="3.30.70.1230">
    <property type="entry name" value="Nucleotide cyclase"/>
    <property type="match status" value="1"/>
</dbReference>
<dbReference type="InterPro" id="IPR001054">
    <property type="entry name" value="A/G_cyclase"/>
</dbReference>
<comment type="catalytic activity">
    <reaction evidence="1">
        <text>GTP = 3',5'-cyclic GMP + diphosphate</text>
        <dbReference type="Rhea" id="RHEA:13665"/>
        <dbReference type="ChEBI" id="CHEBI:33019"/>
        <dbReference type="ChEBI" id="CHEBI:37565"/>
        <dbReference type="ChEBI" id="CHEBI:57746"/>
        <dbReference type="EC" id="4.6.1.2"/>
    </reaction>
</comment>
<dbReference type="Gene3D" id="6.10.250.780">
    <property type="match status" value="1"/>
</dbReference>
<accession>A0A0B1TID0</accession>
<sequence length="125" mass="14394">MLYIWRLFECPLKSQSITTAYGDKNSSMKVCKCFRNANLMDHVFKIMENYASSLEEEVESRTKELVDEKKKSDILLCRMLPKSVVEKLRLGQAVMPESFDSVTIFFSDIVSFTELSSKCSPMQVN</sequence>
<keyword evidence="8" id="KW-0456">Lyase</keyword>
<keyword evidence="7" id="KW-0325">Glycoprotein</keyword>
<reference evidence="10 11" key="1">
    <citation type="submission" date="2014-03" db="EMBL/GenBank/DDBJ databases">
        <title>Draft genome of the hookworm Oesophagostomum dentatum.</title>
        <authorList>
            <person name="Mitreva M."/>
        </authorList>
    </citation>
    <scope>NUCLEOTIDE SEQUENCE [LARGE SCALE GENOMIC DNA]</scope>
    <source>
        <strain evidence="10 11">OD-Hann</strain>
    </source>
</reference>
<dbReference type="EMBL" id="KN549474">
    <property type="protein sequence ID" value="KHJ97313.1"/>
    <property type="molecule type" value="Genomic_DNA"/>
</dbReference>
<dbReference type="PANTHER" id="PTHR11920:SF501">
    <property type="entry name" value="GUANYLATE CYCLASE 32E"/>
    <property type="match status" value="1"/>
</dbReference>
<evidence type="ECO:0000259" key="9">
    <source>
        <dbReference type="PROSITE" id="PS50125"/>
    </source>
</evidence>
<protein>
    <recommendedName>
        <fullName evidence="9">Guanylate cyclase domain-containing protein</fullName>
    </recommendedName>
</protein>
<dbReference type="GO" id="GO:0001653">
    <property type="term" value="F:peptide receptor activity"/>
    <property type="evidence" value="ECO:0007669"/>
    <property type="project" value="TreeGrafter"/>
</dbReference>
<dbReference type="PANTHER" id="PTHR11920">
    <property type="entry name" value="GUANYLYL CYCLASE"/>
    <property type="match status" value="1"/>
</dbReference>